<feature type="transmembrane region" description="Helical" evidence="1">
    <location>
        <begin position="137"/>
        <end position="156"/>
    </location>
</feature>
<name>A0A1F6DEU1_9BACT</name>
<reference evidence="2 3" key="1">
    <citation type="journal article" date="2016" name="Nat. Commun.">
        <title>Thousands of microbial genomes shed light on interconnected biogeochemical processes in an aquifer system.</title>
        <authorList>
            <person name="Anantharaman K."/>
            <person name="Brown C.T."/>
            <person name="Hug L.A."/>
            <person name="Sharon I."/>
            <person name="Castelle C.J."/>
            <person name="Probst A.J."/>
            <person name="Thomas B.C."/>
            <person name="Singh A."/>
            <person name="Wilkins M.J."/>
            <person name="Karaoz U."/>
            <person name="Brodie E.L."/>
            <person name="Williams K.H."/>
            <person name="Hubbard S.S."/>
            <person name="Banfield J.F."/>
        </authorList>
    </citation>
    <scope>NUCLEOTIDE SEQUENCE [LARGE SCALE GENOMIC DNA]</scope>
</reference>
<sequence length="157" mass="17588">MLSAFLNILLDFATLLVVLAVFLGVGMKWGIESLRLVLLSLYLAVLVWLMFPHHELATSILGDSSLARFALFALFETFTFWIASYILHRSYEKPFEFFGKKIIYASAGAVQVIIIAVHVISFTTFPLLSSGILDTLFGNPDTAFYWFIAPLILVAVF</sequence>
<accession>A0A1F6DEU1</accession>
<evidence type="ECO:0008006" key="4">
    <source>
        <dbReference type="Google" id="ProtNLM"/>
    </source>
</evidence>
<keyword evidence="1" id="KW-0472">Membrane</keyword>
<feature type="transmembrane region" description="Helical" evidence="1">
    <location>
        <begin position="6"/>
        <end position="26"/>
    </location>
</feature>
<keyword evidence="1" id="KW-1133">Transmembrane helix</keyword>
<comment type="caution">
    <text evidence="2">The sequence shown here is derived from an EMBL/GenBank/DDBJ whole genome shotgun (WGS) entry which is preliminary data.</text>
</comment>
<proteinExistence type="predicted"/>
<evidence type="ECO:0000313" key="2">
    <source>
        <dbReference type="EMBL" id="OGG59953.1"/>
    </source>
</evidence>
<feature type="transmembrane region" description="Helical" evidence="1">
    <location>
        <begin position="102"/>
        <end position="125"/>
    </location>
</feature>
<dbReference type="STRING" id="1798492.A3C89_03365"/>
<feature type="transmembrane region" description="Helical" evidence="1">
    <location>
        <begin position="66"/>
        <end position="87"/>
    </location>
</feature>
<keyword evidence="1" id="KW-0812">Transmembrane</keyword>
<organism evidence="2 3">
    <name type="scientific">Candidatus Kaiserbacteria bacterium RIFCSPHIGHO2_02_FULL_50_50</name>
    <dbReference type="NCBI Taxonomy" id="1798492"/>
    <lineage>
        <taxon>Bacteria</taxon>
        <taxon>Candidatus Kaiseribacteriota</taxon>
    </lineage>
</organism>
<evidence type="ECO:0000256" key="1">
    <source>
        <dbReference type="SAM" id="Phobius"/>
    </source>
</evidence>
<dbReference type="Proteomes" id="UP000178794">
    <property type="component" value="Unassembled WGS sequence"/>
</dbReference>
<dbReference type="EMBL" id="MFLF01000012">
    <property type="protein sequence ID" value="OGG59953.1"/>
    <property type="molecule type" value="Genomic_DNA"/>
</dbReference>
<dbReference type="AlphaFoldDB" id="A0A1F6DEU1"/>
<feature type="transmembrane region" description="Helical" evidence="1">
    <location>
        <begin position="33"/>
        <end position="51"/>
    </location>
</feature>
<protein>
    <recommendedName>
        <fullName evidence="4">Colicin V production protein</fullName>
    </recommendedName>
</protein>
<gene>
    <name evidence="2" type="ORF">A3C89_03365</name>
</gene>
<evidence type="ECO:0000313" key="3">
    <source>
        <dbReference type="Proteomes" id="UP000178794"/>
    </source>
</evidence>